<dbReference type="PANTHER" id="PTHR33048">
    <property type="entry name" value="PTH11-LIKE INTEGRAL MEMBRANE PROTEIN (AFU_ORTHOLOGUE AFUA_5G11245)"/>
    <property type="match status" value="1"/>
</dbReference>
<evidence type="ECO:0000256" key="5">
    <source>
        <dbReference type="ARBA" id="ARBA00038359"/>
    </source>
</evidence>
<dbReference type="EMBL" id="KZ825066">
    <property type="protein sequence ID" value="RAH56062.1"/>
    <property type="molecule type" value="Genomic_DNA"/>
</dbReference>
<feature type="transmembrane region" description="Helical" evidence="6">
    <location>
        <begin position="12"/>
        <end position="34"/>
    </location>
</feature>
<dbReference type="GO" id="GO:0016020">
    <property type="term" value="C:membrane"/>
    <property type="evidence" value="ECO:0007669"/>
    <property type="project" value="UniProtKB-SubCell"/>
</dbReference>
<keyword evidence="9" id="KW-1185">Reference proteome</keyword>
<dbReference type="GeneID" id="37165128"/>
<comment type="subcellular location">
    <subcellularLocation>
        <location evidence="1">Membrane</location>
        <topology evidence="1">Multi-pass membrane protein</topology>
    </subcellularLocation>
</comment>
<proteinExistence type="inferred from homology"/>
<feature type="domain" description="Rhodopsin" evidence="7">
    <location>
        <begin position="41"/>
        <end position="289"/>
    </location>
</feature>
<dbReference type="InterPro" id="IPR052337">
    <property type="entry name" value="SAT4-like"/>
</dbReference>
<accession>A0A8G1VL61</accession>
<feature type="transmembrane region" description="Helical" evidence="6">
    <location>
        <begin position="270"/>
        <end position="288"/>
    </location>
</feature>
<dbReference type="AlphaFoldDB" id="A0A8G1VL61"/>
<sequence>MSSQETASRVPVVIAGYTVPIVCMVLCTGLRLVVKVRGPSEDRFHADDYLITLATVRLPPYHPVPAHTDDPFCFGQILEVAYSIIMLAVGVRHGFGKHASTMATSDLEAFLKGDYIASHLYNVGLASVKLGILALYYRLFAIQWFRRTVIGCVTFVCLWIATIEIFMGLLCRPLEAFWDVSVKGHCFNSSALSYYVNTSNMITDLVIFALPIGVIVRLCTTRSNKIALCIIFSIGFITCGISAARLAFVFAESSSDITWDGVDLGVLSGFESLGGILCANLPIIYRLFRQAAQKVTSRTGGSSSLPHLQYGRESKNFTSRSRPRRHRLSETLNEQWIQLQNGNSSNDSHLPGGPQDFAVQKVVDMETGMEVVRLSNIPNAITVKREFHQTVEGSR</sequence>
<keyword evidence="2 6" id="KW-0812">Transmembrane</keyword>
<comment type="similarity">
    <text evidence="5">Belongs to the SAT4 family.</text>
</comment>
<organism evidence="8 9">
    <name type="scientific">Aspergillus piperis CBS 112811</name>
    <dbReference type="NCBI Taxonomy" id="1448313"/>
    <lineage>
        <taxon>Eukaryota</taxon>
        <taxon>Fungi</taxon>
        <taxon>Dikarya</taxon>
        <taxon>Ascomycota</taxon>
        <taxon>Pezizomycotina</taxon>
        <taxon>Eurotiomycetes</taxon>
        <taxon>Eurotiomycetidae</taxon>
        <taxon>Eurotiales</taxon>
        <taxon>Aspergillaceae</taxon>
        <taxon>Aspergillus</taxon>
        <taxon>Aspergillus subgen. Circumdati</taxon>
    </lineage>
</organism>
<dbReference type="InterPro" id="IPR049326">
    <property type="entry name" value="Rhodopsin_dom_fungi"/>
</dbReference>
<gene>
    <name evidence="8" type="ORF">BO85DRAFT_460598</name>
</gene>
<dbReference type="PANTHER" id="PTHR33048:SF8">
    <property type="entry name" value="INTEGRAL MEMBRANE PROTEIN-RELATED"/>
    <property type="match status" value="1"/>
</dbReference>
<dbReference type="Pfam" id="PF20684">
    <property type="entry name" value="Fung_rhodopsin"/>
    <property type="match status" value="1"/>
</dbReference>
<evidence type="ECO:0000256" key="1">
    <source>
        <dbReference type="ARBA" id="ARBA00004141"/>
    </source>
</evidence>
<reference evidence="8 9" key="1">
    <citation type="submission" date="2018-02" db="EMBL/GenBank/DDBJ databases">
        <title>The genomes of Aspergillus section Nigri reveals drivers in fungal speciation.</title>
        <authorList>
            <consortium name="DOE Joint Genome Institute"/>
            <person name="Vesth T.C."/>
            <person name="Nybo J."/>
            <person name="Theobald S."/>
            <person name="Brandl J."/>
            <person name="Frisvad J.C."/>
            <person name="Nielsen K.F."/>
            <person name="Lyhne E.K."/>
            <person name="Kogle M.E."/>
            <person name="Kuo A."/>
            <person name="Riley R."/>
            <person name="Clum A."/>
            <person name="Nolan M."/>
            <person name="Lipzen A."/>
            <person name="Salamov A."/>
            <person name="Henrissat B."/>
            <person name="Wiebenga A."/>
            <person name="De vries R.P."/>
            <person name="Grigoriev I.V."/>
            <person name="Mortensen U.H."/>
            <person name="Andersen M.R."/>
            <person name="Baker S.E."/>
        </authorList>
    </citation>
    <scope>NUCLEOTIDE SEQUENCE [LARGE SCALE GENOMIC DNA]</scope>
    <source>
        <strain evidence="8 9">CBS 112811</strain>
    </source>
</reference>
<evidence type="ECO:0000256" key="3">
    <source>
        <dbReference type="ARBA" id="ARBA00022989"/>
    </source>
</evidence>
<feature type="transmembrane region" description="Helical" evidence="6">
    <location>
        <begin position="149"/>
        <end position="170"/>
    </location>
</feature>
<feature type="transmembrane region" description="Helical" evidence="6">
    <location>
        <begin position="201"/>
        <end position="219"/>
    </location>
</feature>
<evidence type="ECO:0000313" key="9">
    <source>
        <dbReference type="Proteomes" id="UP000249526"/>
    </source>
</evidence>
<name>A0A8G1VL61_9EURO</name>
<dbReference type="RefSeq" id="XP_025513984.1">
    <property type="nucleotide sequence ID" value="XM_025661726.1"/>
</dbReference>
<evidence type="ECO:0000256" key="4">
    <source>
        <dbReference type="ARBA" id="ARBA00023136"/>
    </source>
</evidence>
<dbReference type="Proteomes" id="UP000249526">
    <property type="component" value="Unassembled WGS sequence"/>
</dbReference>
<evidence type="ECO:0000256" key="6">
    <source>
        <dbReference type="SAM" id="Phobius"/>
    </source>
</evidence>
<feature type="transmembrane region" description="Helical" evidence="6">
    <location>
        <begin position="226"/>
        <end position="250"/>
    </location>
</feature>
<protein>
    <submittedName>
        <fullName evidence="8">Integral membrane protein PTH11-like protein</fullName>
    </submittedName>
</protein>
<keyword evidence="3 6" id="KW-1133">Transmembrane helix</keyword>
<feature type="transmembrane region" description="Helical" evidence="6">
    <location>
        <begin position="115"/>
        <end position="137"/>
    </location>
</feature>
<keyword evidence="4 6" id="KW-0472">Membrane</keyword>
<evidence type="ECO:0000259" key="7">
    <source>
        <dbReference type="Pfam" id="PF20684"/>
    </source>
</evidence>
<evidence type="ECO:0000313" key="8">
    <source>
        <dbReference type="EMBL" id="RAH56062.1"/>
    </source>
</evidence>
<evidence type="ECO:0000256" key="2">
    <source>
        <dbReference type="ARBA" id="ARBA00022692"/>
    </source>
</evidence>